<feature type="region of interest" description="Disordered" evidence="1">
    <location>
        <begin position="1"/>
        <end position="25"/>
    </location>
</feature>
<protein>
    <submittedName>
        <fullName evidence="2">Uncharacterized protein</fullName>
    </submittedName>
</protein>
<feature type="region of interest" description="Disordered" evidence="1">
    <location>
        <begin position="39"/>
        <end position="72"/>
    </location>
</feature>
<evidence type="ECO:0000313" key="2">
    <source>
        <dbReference type="EMBL" id="KAK6743591.1"/>
    </source>
</evidence>
<keyword evidence="3" id="KW-1185">Reference proteome</keyword>
<gene>
    <name evidence="2" type="primary">Necator_chrIII.g11471</name>
    <name evidence="2" type="ORF">RB195_010706</name>
</gene>
<organism evidence="2 3">
    <name type="scientific">Necator americanus</name>
    <name type="common">Human hookworm</name>
    <dbReference type="NCBI Taxonomy" id="51031"/>
    <lineage>
        <taxon>Eukaryota</taxon>
        <taxon>Metazoa</taxon>
        <taxon>Ecdysozoa</taxon>
        <taxon>Nematoda</taxon>
        <taxon>Chromadorea</taxon>
        <taxon>Rhabditida</taxon>
        <taxon>Rhabditina</taxon>
        <taxon>Rhabditomorpha</taxon>
        <taxon>Strongyloidea</taxon>
        <taxon>Ancylostomatidae</taxon>
        <taxon>Bunostominae</taxon>
        <taxon>Necator</taxon>
    </lineage>
</organism>
<comment type="caution">
    <text evidence="2">The sequence shown here is derived from an EMBL/GenBank/DDBJ whole genome shotgun (WGS) entry which is preliminary data.</text>
</comment>
<accession>A0ABR1D2E3</accession>
<evidence type="ECO:0000256" key="1">
    <source>
        <dbReference type="SAM" id="MobiDB-lite"/>
    </source>
</evidence>
<dbReference type="Proteomes" id="UP001303046">
    <property type="component" value="Unassembled WGS sequence"/>
</dbReference>
<name>A0ABR1D2E3_NECAM</name>
<reference evidence="2 3" key="1">
    <citation type="submission" date="2023-08" db="EMBL/GenBank/DDBJ databases">
        <title>A Necator americanus chromosomal reference genome.</title>
        <authorList>
            <person name="Ilik V."/>
            <person name="Petrzelkova K.J."/>
            <person name="Pardy F."/>
            <person name="Fuh T."/>
            <person name="Niatou-Singa F.S."/>
            <person name="Gouil Q."/>
            <person name="Baker L."/>
            <person name="Ritchie M.E."/>
            <person name="Jex A.R."/>
            <person name="Gazzola D."/>
            <person name="Li H."/>
            <person name="Toshio Fujiwara R."/>
            <person name="Zhan B."/>
            <person name="Aroian R.V."/>
            <person name="Pafco B."/>
            <person name="Schwarz E.M."/>
        </authorList>
    </citation>
    <scope>NUCLEOTIDE SEQUENCE [LARGE SCALE GENOMIC DNA]</scope>
    <source>
        <strain evidence="2 3">Aroian</strain>
        <tissue evidence="2">Whole animal</tissue>
    </source>
</reference>
<sequence length="135" mass="14504">MTAPKGTGNDGLMGQSRNRSLSECDSDLLTLEHDQWETKSAFHTREQPCKATASGSGYTPSKPPPSDHGDEVPDVEVMKCAEIASKNTIEPSTSCVTRDPCEISCGKYTPTCAELKKTTISTTFVSDPPDLPPVK</sequence>
<dbReference type="EMBL" id="JAVFWL010000003">
    <property type="protein sequence ID" value="KAK6743591.1"/>
    <property type="molecule type" value="Genomic_DNA"/>
</dbReference>
<proteinExistence type="predicted"/>
<evidence type="ECO:0000313" key="3">
    <source>
        <dbReference type="Proteomes" id="UP001303046"/>
    </source>
</evidence>